<dbReference type="InterPro" id="IPR003593">
    <property type="entry name" value="AAA+_ATPase"/>
</dbReference>
<dbReference type="GO" id="GO:0015420">
    <property type="term" value="F:ABC-type vitamin B12 transporter activity"/>
    <property type="evidence" value="ECO:0007669"/>
    <property type="project" value="UniProtKB-EC"/>
</dbReference>
<dbReference type="EMBL" id="CP002565">
    <property type="protein sequence ID" value="AEB67713.1"/>
    <property type="molecule type" value="Genomic_DNA"/>
</dbReference>
<dbReference type="AlphaFoldDB" id="F4BYT6"/>
<feature type="domain" description="ABC transporter" evidence="9">
    <location>
        <begin position="2"/>
        <end position="237"/>
    </location>
</feature>
<name>F4BYT6_METSG</name>
<dbReference type="HOGENOM" id="CLU_000604_1_11_2"/>
<keyword evidence="3 10" id="KW-0067">ATP-binding</keyword>
<evidence type="ECO:0000256" key="2">
    <source>
        <dbReference type="ARBA" id="ARBA00022741"/>
    </source>
</evidence>
<dbReference type="GeneID" id="10460624"/>
<comment type="function">
    <text evidence="5">Required for corrinoid utilization. Probably part of the ABC transporter complex BtuCDF involved in cobalamin (vitamin B12) import. Probably responsible for energy coupling to the transport system.</text>
</comment>
<dbReference type="Gene3D" id="3.40.50.300">
    <property type="entry name" value="P-loop containing nucleotide triphosphate hydrolases"/>
    <property type="match status" value="1"/>
</dbReference>
<dbReference type="RefSeq" id="WP_013718767.1">
    <property type="nucleotide sequence ID" value="NC_015416.1"/>
</dbReference>
<keyword evidence="2" id="KW-0547">Nucleotide-binding</keyword>
<evidence type="ECO:0000256" key="3">
    <source>
        <dbReference type="ARBA" id="ARBA00022840"/>
    </source>
</evidence>
<evidence type="ECO:0000256" key="4">
    <source>
        <dbReference type="ARBA" id="ARBA00050590"/>
    </source>
</evidence>
<organism evidence="10 11">
    <name type="scientific">Methanothrix soehngenii (strain ATCC 5969 / DSM 3671 / JCM 10134 / NBRC 103675 / OCM 69 / GP-6)</name>
    <name type="common">Methanosaeta concilii</name>
    <dbReference type="NCBI Taxonomy" id="990316"/>
    <lineage>
        <taxon>Archaea</taxon>
        <taxon>Methanobacteriati</taxon>
        <taxon>Methanobacteriota</taxon>
        <taxon>Stenosarchaea group</taxon>
        <taxon>Methanomicrobia</taxon>
        <taxon>Methanotrichales</taxon>
        <taxon>Methanotrichaceae</taxon>
        <taxon>Methanothrix</taxon>
    </lineage>
</organism>
<keyword evidence="11" id="KW-1185">Reference proteome</keyword>
<dbReference type="InterPro" id="IPR003439">
    <property type="entry name" value="ABC_transporter-like_ATP-bd"/>
</dbReference>
<dbReference type="InParanoid" id="F4BYT6"/>
<dbReference type="CDD" id="cd03214">
    <property type="entry name" value="ABC_Iron-Siderophores_B12_Hemin"/>
    <property type="match status" value="1"/>
</dbReference>
<dbReference type="PANTHER" id="PTHR42734">
    <property type="entry name" value="METAL TRANSPORT SYSTEM ATP-BINDING PROTEIN TM_0124-RELATED"/>
    <property type="match status" value="1"/>
</dbReference>
<dbReference type="EC" id="7.6.2.8" evidence="6"/>
<dbReference type="Proteomes" id="UP000007807">
    <property type="component" value="Chromosome"/>
</dbReference>
<evidence type="ECO:0000313" key="10">
    <source>
        <dbReference type="EMBL" id="AEB67713.1"/>
    </source>
</evidence>
<protein>
    <recommendedName>
        <fullName evidence="7">Cobalamin import ATP-binding protein BtuD</fullName>
        <ecNumber evidence="6">7.6.2.8</ecNumber>
    </recommendedName>
    <alternativeName>
        <fullName evidence="8">Vitamin B12-transporting ATPase</fullName>
    </alternativeName>
</protein>
<accession>F4BYT6</accession>
<dbReference type="KEGG" id="mcj:MCON_0949"/>
<evidence type="ECO:0000256" key="1">
    <source>
        <dbReference type="ARBA" id="ARBA00022448"/>
    </source>
</evidence>
<keyword evidence="1" id="KW-0813">Transport</keyword>
<dbReference type="InterPro" id="IPR017871">
    <property type="entry name" value="ABC_transporter-like_CS"/>
</dbReference>
<dbReference type="OrthoDB" id="24644at2157"/>
<evidence type="ECO:0000313" key="11">
    <source>
        <dbReference type="Proteomes" id="UP000007807"/>
    </source>
</evidence>
<dbReference type="InterPro" id="IPR050153">
    <property type="entry name" value="Metal_Ion_Import_ABC"/>
</dbReference>
<reference evidence="10 11" key="1">
    <citation type="journal article" date="2011" name="J. Bacteriol.">
        <title>Complete genome sequence of Methanosaeta concilii, a specialist in aceticlastic methanogenesis.</title>
        <authorList>
            <person name="Barber R.D."/>
            <person name="Zhang L."/>
            <person name="Harnack M."/>
            <person name="Olson M.V."/>
            <person name="Kaul R."/>
            <person name="Ingram-Smith C."/>
            <person name="Smith K.S."/>
        </authorList>
    </citation>
    <scope>NUCLEOTIDE SEQUENCE [LARGE SCALE GENOMIC DNA]</scope>
    <source>
        <strain evidence="11">ATCC 5969 / DSM 3671 / JCM 10134 / NBRC 103675 / OCM 69 / GP-6</strain>
    </source>
</reference>
<dbReference type="GO" id="GO:0005524">
    <property type="term" value="F:ATP binding"/>
    <property type="evidence" value="ECO:0007669"/>
    <property type="project" value="UniProtKB-KW"/>
</dbReference>
<evidence type="ECO:0000256" key="8">
    <source>
        <dbReference type="ARBA" id="ARBA00077139"/>
    </source>
</evidence>
<proteinExistence type="predicted"/>
<dbReference type="STRING" id="990316.MCON_0949"/>
<dbReference type="PROSITE" id="PS50893">
    <property type="entry name" value="ABC_TRANSPORTER_2"/>
    <property type="match status" value="1"/>
</dbReference>
<evidence type="ECO:0000259" key="9">
    <source>
        <dbReference type="PROSITE" id="PS50893"/>
    </source>
</evidence>
<dbReference type="Pfam" id="PF00005">
    <property type="entry name" value="ABC_tran"/>
    <property type="match status" value="1"/>
</dbReference>
<gene>
    <name evidence="10" type="ordered locus">MCON_0949</name>
</gene>
<dbReference type="SMART" id="SM00382">
    <property type="entry name" value="AAA"/>
    <property type="match status" value="1"/>
</dbReference>
<dbReference type="GO" id="GO:0016887">
    <property type="term" value="F:ATP hydrolysis activity"/>
    <property type="evidence" value="ECO:0007669"/>
    <property type="project" value="InterPro"/>
</dbReference>
<evidence type="ECO:0000256" key="6">
    <source>
        <dbReference type="ARBA" id="ARBA00066387"/>
    </source>
</evidence>
<dbReference type="SUPFAM" id="SSF52540">
    <property type="entry name" value="P-loop containing nucleoside triphosphate hydrolases"/>
    <property type="match status" value="1"/>
</dbReference>
<dbReference type="PANTHER" id="PTHR42734:SF19">
    <property type="entry name" value="IRON COMPOUNDS ABC TRANSPORTER, ATP-BINDING PROTEIN"/>
    <property type="match status" value="1"/>
</dbReference>
<dbReference type="FunFam" id="3.40.50.300:FF:000134">
    <property type="entry name" value="Iron-enterobactin ABC transporter ATP-binding protein"/>
    <property type="match status" value="1"/>
</dbReference>
<sequence>MLEVKDLHFNYGNTTILKGVSFDVNEGELCGLFGPNGCGKTTLFKCCLNFLKSHLGSIRMDGKDVKDLRVEDMAKIVAYVPQEHKPPFPYLAREVVLMGRTPRLNGFFGISREDKMKAAEALDLLGLTELADYPYNQLSGGQRQMILMARAIAQETPLMFLDEPTSALDFSNQIRIWRIMRMVAERGVTILACSHDPNHVSWFCDKVVVMKDNRILKEGTSQSVITEDTMDEIYQDVCSVRSIGGIRMVLPRDVALRQEMEGFGRWDQSRECMSRQQV</sequence>
<comment type="catalytic activity">
    <reaction evidence="4">
        <text>an R-cob(III)alamin(out) + ATP + H2O = an R-cob(III)alamin(in) + ADP + phosphate + H(+)</text>
        <dbReference type="Rhea" id="RHEA:17873"/>
        <dbReference type="ChEBI" id="CHEBI:15377"/>
        <dbReference type="ChEBI" id="CHEBI:15378"/>
        <dbReference type="ChEBI" id="CHEBI:30616"/>
        <dbReference type="ChEBI" id="CHEBI:43474"/>
        <dbReference type="ChEBI" id="CHEBI:140785"/>
        <dbReference type="ChEBI" id="CHEBI:456216"/>
        <dbReference type="EC" id="7.6.2.8"/>
    </reaction>
</comment>
<evidence type="ECO:0000256" key="7">
    <source>
        <dbReference type="ARBA" id="ARBA00073649"/>
    </source>
</evidence>
<dbReference type="PROSITE" id="PS00211">
    <property type="entry name" value="ABC_TRANSPORTER_1"/>
    <property type="match status" value="1"/>
</dbReference>
<dbReference type="InterPro" id="IPR027417">
    <property type="entry name" value="P-loop_NTPase"/>
</dbReference>
<evidence type="ECO:0000256" key="5">
    <source>
        <dbReference type="ARBA" id="ARBA00058960"/>
    </source>
</evidence>